<dbReference type="VEuPathDB" id="AmoebaDB:EHI8A_066600"/>
<evidence type="ECO:0000256" key="3">
    <source>
        <dbReference type="ARBA" id="ARBA00022490"/>
    </source>
</evidence>
<evidence type="ECO:0000313" key="9">
    <source>
        <dbReference type="Proteomes" id="UP000078387"/>
    </source>
</evidence>
<dbReference type="SUPFAM" id="SSF55770">
    <property type="entry name" value="Profilin (actin-binding protein)"/>
    <property type="match status" value="1"/>
</dbReference>
<evidence type="ECO:0000256" key="5">
    <source>
        <dbReference type="ARBA" id="ARBA00023212"/>
    </source>
</evidence>
<keyword evidence="3" id="KW-0963">Cytoplasm</keyword>
<evidence type="ECO:0000256" key="6">
    <source>
        <dbReference type="ARBA" id="ARBA00025549"/>
    </source>
</evidence>
<dbReference type="AlphaFoldDB" id="A0A175K0D0"/>
<dbReference type="FunFam" id="3.30.450.30:FF:000028">
    <property type="entry name" value="Profilin"/>
    <property type="match status" value="1"/>
</dbReference>
<protein>
    <recommendedName>
        <fullName evidence="7">Profilin</fullName>
    </recommendedName>
</protein>
<keyword evidence="4 7" id="KW-0009">Actin-binding</keyword>
<keyword evidence="5" id="KW-0206">Cytoskeleton</keyword>
<comment type="subcellular location">
    <subcellularLocation>
        <location evidence="1">Cytoplasm</location>
        <location evidence="1">Cytoskeleton</location>
    </subcellularLocation>
</comment>
<evidence type="ECO:0000256" key="2">
    <source>
        <dbReference type="ARBA" id="ARBA00010058"/>
    </source>
</evidence>
<dbReference type="PANTHER" id="PTHR11604:SF0">
    <property type="entry name" value="PROFILIN"/>
    <property type="match status" value="1"/>
</dbReference>
<reference evidence="8 9" key="1">
    <citation type="submission" date="2016-05" db="EMBL/GenBank/DDBJ databases">
        <title>First whole genome sequencing of Entamoeba histolytica HM1:IMSS-clone-6.</title>
        <authorList>
            <person name="Mukherjee Avik.K."/>
            <person name="Izumyama S."/>
            <person name="Nakada-Tsukui K."/>
            <person name="Nozaki T."/>
        </authorList>
    </citation>
    <scope>NUCLEOTIDE SEQUENCE [LARGE SCALE GENOMIC DNA]</scope>
    <source>
        <strain evidence="8 9">HM1:IMSS clone 6</strain>
    </source>
</reference>
<dbReference type="VEuPathDB" id="AmoebaDB:EHI_176140"/>
<dbReference type="GO" id="GO:0003785">
    <property type="term" value="F:actin monomer binding"/>
    <property type="evidence" value="ECO:0007669"/>
    <property type="project" value="TreeGrafter"/>
</dbReference>
<dbReference type="InterPro" id="IPR036140">
    <property type="entry name" value="PFN_sf"/>
</dbReference>
<sequence>MSWQSYVDSFLVGAGKGMGGAIIGLQGGVWAASANCTPSAQESVAIGTACASNIAGLQQTGVVIGGKKYMITRVDADEGTAMGKKGAEGISIYKTKKAVIIGYFSDASVSAGQNSDATYKCAKYLMDAGY</sequence>
<evidence type="ECO:0000313" key="8">
    <source>
        <dbReference type="EMBL" id="GAT99086.1"/>
    </source>
</evidence>
<dbReference type="SMART" id="SM00392">
    <property type="entry name" value="PROF"/>
    <property type="match status" value="1"/>
</dbReference>
<comment type="caution">
    <text evidence="8">The sequence shown here is derived from an EMBL/GenBank/DDBJ whole genome shotgun (WGS) entry which is preliminary data.</text>
</comment>
<dbReference type="Gene3D" id="3.30.450.30">
    <property type="entry name" value="Dynein light chain 2a, cytoplasmic"/>
    <property type="match status" value="1"/>
</dbReference>
<gene>
    <name evidence="8" type="ORF">CL6EHI_176140</name>
</gene>
<dbReference type="GO" id="GO:0005856">
    <property type="term" value="C:cytoskeleton"/>
    <property type="evidence" value="ECO:0007669"/>
    <property type="project" value="UniProtKB-SubCell"/>
</dbReference>
<dbReference type="InterPro" id="IPR048278">
    <property type="entry name" value="PFN"/>
</dbReference>
<dbReference type="Pfam" id="PF00235">
    <property type="entry name" value="Profilin"/>
    <property type="match status" value="1"/>
</dbReference>
<accession>A0A175K0D0</accession>
<dbReference type="VEuPathDB" id="AmoebaDB:EHI7A_063630"/>
<dbReference type="VEuPathDB" id="AmoebaDB:EHI5A_101680"/>
<name>A0A175K0D0_ENTHI</name>
<dbReference type="PANTHER" id="PTHR11604">
    <property type="entry name" value="PROFILIN"/>
    <property type="match status" value="1"/>
</dbReference>
<organism evidence="8 9">
    <name type="scientific">Entamoeba histolytica</name>
    <dbReference type="NCBI Taxonomy" id="5759"/>
    <lineage>
        <taxon>Eukaryota</taxon>
        <taxon>Amoebozoa</taxon>
        <taxon>Evosea</taxon>
        <taxon>Archamoebae</taxon>
        <taxon>Mastigamoebida</taxon>
        <taxon>Entamoebidae</taxon>
        <taxon>Entamoeba</taxon>
    </lineage>
</organism>
<evidence type="ECO:0000256" key="4">
    <source>
        <dbReference type="ARBA" id="ARBA00023203"/>
    </source>
</evidence>
<dbReference type="Proteomes" id="UP000078387">
    <property type="component" value="Unassembled WGS sequence"/>
</dbReference>
<dbReference type="GO" id="GO:0005938">
    <property type="term" value="C:cell cortex"/>
    <property type="evidence" value="ECO:0007669"/>
    <property type="project" value="TreeGrafter"/>
</dbReference>
<dbReference type="InterPro" id="IPR005455">
    <property type="entry name" value="PFN_euk"/>
</dbReference>
<dbReference type="CDD" id="cd00148">
    <property type="entry name" value="PROF"/>
    <property type="match status" value="1"/>
</dbReference>
<dbReference type="PROSITE" id="PS00414">
    <property type="entry name" value="PROFILIN"/>
    <property type="match status" value="1"/>
</dbReference>
<dbReference type="InterPro" id="IPR027310">
    <property type="entry name" value="Profilin_CS"/>
</dbReference>
<comment type="function">
    <text evidence="6">Binds to actin and affects the structure of the cytoskeleton. At high concentrations, profilin prevents the polymerization of actin, whereas it enhances it at low concentrations. By binding to PIP2, it inhibits the formation of IP3 and DG.</text>
</comment>
<dbReference type="EMBL" id="BDEQ01000001">
    <property type="protein sequence ID" value="GAT99086.1"/>
    <property type="molecule type" value="Genomic_DNA"/>
</dbReference>
<proteinExistence type="inferred from homology"/>
<dbReference type="PRINTS" id="PR01640">
    <property type="entry name" value="PROFILINPLNT"/>
</dbReference>
<dbReference type="VEuPathDB" id="AmoebaDB:KM1_121210"/>
<evidence type="ECO:0000256" key="7">
    <source>
        <dbReference type="RuleBase" id="RU003909"/>
    </source>
</evidence>
<comment type="similarity">
    <text evidence="2 7">Belongs to the profilin family.</text>
</comment>
<evidence type="ECO:0000256" key="1">
    <source>
        <dbReference type="ARBA" id="ARBA00004245"/>
    </source>
</evidence>